<feature type="transmembrane region" description="Helical" evidence="1">
    <location>
        <begin position="62"/>
        <end position="82"/>
    </location>
</feature>
<keyword evidence="1" id="KW-1133">Transmembrane helix</keyword>
<evidence type="ECO:0000256" key="1">
    <source>
        <dbReference type="SAM" id="Phobius"/>
    </source>
</evidence>
<keyword evidence="1" id="KW-0472">Membrane</keyword>
<comment type="caution">
    <text evidence="2">The sequence shown here is derived from an EMBL/GenBank/DDBJ whole genome shotgun (WGS) entry which is preliminary data.</text>
</comment>
<protein>
    <submittedName>
        <fullName evidence="2">Uncharacterized protein</fullName>
    </submittedName>
</protein>
<keyword evidence="3" id="KW-1185">Reference proteome</keyword>
<dbReference type="EMBL" id="WNWR01000204">
    <property type="protein sequence ID" value="KAE9988961.1"/>
    <property type="molecule type" value="Genomic_DNA"/>
</dbReference>
<organism evidence="2 3">
    <name type="scientific">Venturia inaequalis</name>
    <name type="common">Apple scab fungus</name>
    <dbReference type="NCBI Taxonomy" id="5025"/>
    <lineage>
        <taxon>Eukaryota</taxon>
        <taxon>Fungi</taxon>
        <taxon>Dikarya</taxon>
        <taxon>Ascomycota</taxon>
        <taxon>Pezizomycotina</taxon>
        <taxon>Dothideomycetes</taxon>
        <taxon>Pleosporomycetidae</taxon>
        <taxon>Venturiales</taxon>
        <taxon>Venturiaceae</taxon>
        <taxon>Venturia</taxon>
    </lineage>
</organism>
<gene>
    <name evidence="2" type="ORF">EG327_003175</name>
</gene>
<dbReference type="Proteomes" id="UP000490939">
    <property type="component" value="Unassembled WGS sequence"/>
</dbReference>
<feature type="transmembrane region" description="Helical" evidence="1">
    <location>
        <begin position="28"/>
        <end position="50"/>
    </location>
</feature>
<dbReference type="AlphaFoldDB" id="A0A8H3ZE67"/>
<sequence length="200" mass="21864">MPNQTSPNDVDNARPATMSAPEIITSKLLALVVRALTIPLGITTIVFAAIDMSAEATPYLPFLISLVISLTYNMVDGCMIILERWKFPSPIIRTSSQQYQMMLGCRAGPRWRGLLDICTGIFLMVTSGGLTTYNDSLGQAMVAPAPAAAAADLGRARVAQYLGITVSEVWPISGCAEWQWWSVSSYTGQMNLERDRQDRT</sequence>
<name>A0A8H3ZE67_VENIN</name>
<proteinExistence type="predicted"/>
<evidence type="ECO:0000313" key="3">
    <source>
        <dbReference type="Proteomes" id="UP000490939"/>
    </source>
</evidence>
<evidence type="ECO:0000313" key="2">
    <source>
        <dbReference type="EMBL" id="KAE9988961.1"/>
    </source>
</evidence>
<reference evidence="2 3" key="1">
    <citation type="submission" date="2019-07" db="EMBL/GenBank/DDBJ databases">
        <title>Venturia inaequalis Genome Resource.</title>
        <authorList>
            <person name="Lichtner F.J."/>
        </authorList>
    </citation>
    <scope>NUCLEOTIDE SEQUENCE [LARGE SCALE GENOMIC DNA]</scope>
    <source>
        <strain evidence="2 3">DMI_063113</strain>
    </source>
</reference>
<accession>A0A8H3ZE67</accession>
<keyword evidence="1" id="KW-0812">Transmembrane</keyword>